<dbReference type="AlphaFoldDB" id="A0A381W9I7"/>
<comment type="similarity">
    <text evidence="2">Belongs to the D-isomer specific 2-hydroxyacid dehydrogenase family.</text>
</comment>
<dbReference type="EMBL" id="UINC01011103">
    <property type="protein sequence ID" value="SVA49132.1"/>
    <property type="molecule type" value="Genomic_DNA"/>
</dbReference>
<dbReference type="PROSITE" id="PS00670">
    <property type="entry name" value="D_2_HYDROXYACID_DH_2"/>
    <property type="match status" value="1"/>
</dbReference>
<dbReference type="GO" id="GO:0006564">
    <property type="term" value="P:L-serine biosynthetic process"/>
    <property type="evidence" value="ECO:0007669"/>
    <property type="project" value="UniProtKB-KW"/>
</dbReference>
<reference evidence="11" key="1">
    <citation type="submission" date="2018-05" db="EMBL/GenBank/DDBJ databases">
        <authorList>
            <person name="Lanie J.A."/>
            <person name="Ng W.-L."/>
            <person name="Kazmierczak K.M."/>
            <person name="Andrzejewski T.M."/>
            <person name="Davidsen T.M."/>
            <person name="Wayne K.J."/>
            <person name="Tettelin H."/>
            <person name="Glass J.I."/>
            <person name="Rusch D."/>
            <person name="Podicherti R."/>
            <person name="Tsui H.-C.T."/>
            <person name="Winkler M.E."/>
        </authorList>
    </citation>
    <scope>NUCLEOTIDE SEQUENCE</scope>
</reference>
<evidence type="ECO:0000256" key="3">
    <source>
        <dbReference type="ARBA" id="ARBA00013143"/>
    </source>
</evidence>
<dbReference type="PROSITE" id="PS51671">
    <property type="entry name" value="ACT"/>
    <property type="match status" value="1"/>
</dbReference>
<dbReference type="EC" id="1.1.1.95" evidence="3"/>
<proteinExistence type="inferred from homology"/>
<gene>
    <name evidence="11" type="ORF">METZ01_LOCUS101986</name>
</gene>
<name>A0A381W9I7_9ZZZZ</name>
<dbReference type="InterPro" id="IPR029753">
    <property type="entry name" value="D-isomer_DH_CS"/>
</dbReference>
<keyword evidence="8" id="KW-0718">Serine biosynthesis</keyword>
<dbReference type="SUPFAM" id="SSF55021">
    <property type="entry name" value="ACT-like"/>
    <property type="match status" value="1"/>
</dbReference>
<feature type="domain" description="ACT" evidence="10">
    <location>
        <begin position="454"/>
        <end position="526"/>
    </location>
</feature>
<dbReference type="GO" id="GO:0004617">
    <property type="term" value="F:phosphoglycerate dehydrogenase activity"/>
    <property type="evidence" value="ECO:0007669"/>
    <property type="project" value="UniProtKB-EC"/>
</dbReference>
<dbReference type="InterPro" id="IPR050857">
    <property type="entry name" value="D-2-hydroxyacid_DH"/>
</dbReference>
<evidence type="ECO:0000256" key="5">
    <source>
        <dbReference type="ARBA" id="ARBA00022605"/>
    </source>
</evidence>
<dbReference type="InterPro" id="IPR006236">
    <property type="entry name" value="PGDH"/>
</dbReference>
<dbReference type="Pfam" id="PF02826">
    <property type="entry name" value="2-Hacid_dh_C"/>
    <property type="match status" value="1"/>
</dbReference>
<dbReference type="InterPro" id="IPR002912">
    <property type="entry name" value="ACT_dom"/>
</dbReference>
<keyword evidence="6" id="KW-0560">Oxidoreductase</keyword>
<dbReference type="SUPFAM" id="SSF143548">
    <property type="entry name" value="Serine metabolism enzymes domain"/>
    <property type="match status" value="1"/>
</dbReference>
<dbReference type="SUPFAM" id="SSF52283">
    <property type="entry name" value="Formate/glycerate dehydrogenase catalytic domain-like"/>
    <property type="match status" value="1"/>
</dbReference>
<evidence type="ECO:0000256" key="7">
    <source>
        <dbReference type="ARBA" id="ARBA00023027"/>
    </source>
</evidence>
<dbReference type="InterPro" id="IPR045626">
    <property type="entry name" value="PGDH_ASB_dom"/>
</dbReference>
<evidence type="ECO:0000256" key="6">
    <source>
        <dbReference type="ARBA" id="ARBA00023002"/>
    </source>
</evidence>
<protein>
    <recommendedName>
        <fullName evidence="4">D-3-phosphoglycerate dehydrogenase</fullName>
        <ecNumber evidence="3">1.1.1.95</ecNumber>
    </recommendedName>
</protein>
<evidence type="ECO:0000256" key="2">
    <source>
        <dbReference type="ARBA" id="ARBA00005854"/>
    </source>
</evidence>
<dbReference type="CDD" id="cd04902">
    <property type="entry name" value="ACT_3PGDH-xct"/>
    <property type="match status" value="1"/>
</dbReference>
<dbReference type="InterPro" id="IPR036291">
    <property type="entry name" value="NAD(P)-bd_dom_sf"/>
</dbReference>
<sequence>MYKILVSGSIHEIGLEMLRKEKDIEIRFAPDLPYVEILKIIKPFHCILTRSETPIPKELIDKAPKLKVIARAGVGIGNIDVNYATEKGILVINTPGKNTNSTAELTIGLLLSTMRKIIPAHIHMTKLKWDRHNFTGTELYGKKIGIIGLGNVGHRVARHAKAFDMEILAYDPYVADEVFERHHSKKCTWDELISSADVISLHVPKNSETTGMIGAKEFSRMKSGVVILNSARGGIIQEKPLLKELKSGKVAAAGIDTWEEEPPQENPFRDLPQVVMSPHVGASTTEAQIRIAESIAYQTPRALRGEVVEHPVNMPSLQVLDSGPVSSYASLAEKLAIFSSQYVDFVPTHLEINFRGKLAKHDGTLLRLCFLKGLLQSRKNFVSYVNADQQAENVGLHIEETDDPGFTDYESALKCTLAGAGKKFAIGGVVFSGPHPRITLINSFICEFEAEGTIMVTTNQDRPGMVGILGTCLGKNDVNIDQFQLARNIRGGEALALIRVDEDLPESVVEEIRNKEGITSVTKIVL</sequence>
<accession>A0A381W9I7</accession>
<evidence type="ECO:0000259" key="10">
    <source>
        <dbReference type="PROSITE" id="PS51671"/>
    </source>
</evidence>
<keyword evidence="7" id="KW-0520">NAD</keyword>
<dbReference type="CDD" id="cd12173">
    <property type="entry name" value="PGDH_4"/>
    <property type="match status" value="1"/>
</dbReference>
<dbReference type="PANTHER" id="PTHR42789:SF1">
    <property type="entry name" value="D-ISOMER SPECIFIC 2-HYDROXYACID DEHYDROGENASE FAMILY PROTEIN (AFU_ORTHOLOGUE AFUA_6G10090)"/>
    <property type="match status" value="1"/>
</dbReference>
<dbReference type="Gene3D" id="3.30.70.260">
    <property type="match status" value="1"/>
</dbReference>
<dbReference type="PANTHER" id="PTHR42789">
    <property type="entry name" value="D-ISOMER SPECIFIC 2-HYDROXYACID DEHYDROGENASE FAMILY PROTEIN (AFU_ORTHOLOGUE AFUA_6G10090)"/>
    <property type="match status" value="1"/>
</dbReference>
<evidence type="ECO:0000313" key="11">
    <source>
        <dbReference type="EMBL" id="SVA49132.1"/>
    </source>
</evidence>
<dbReference type="Pfam" id="PF19304">
    <property type="entry name" value="PGDH_inter"/>
    <property type="match status" value="1"/>
</dbReference>
<comment type="pathway">
    <text evidence="1">Amino-acid biosynthesis; L-serine biosynthesis; L-serine from 3-phospho-D-glycerate: step 1/3.</text>
</comment>
<dbReference type="InterPro" id="IPR006139">
    <property type="entry name" value="D-isomer_2_OHA_DH_cat_dom"/>
</dbReference>
<dbReference type="InterPro" id="IPR029009">
    <property type="entry name" value="ASB_dom_sf"/>
</dbReference>
<dbReference type="NCBIfam" id="TIGR01327">
    <property type="entry name" value="PGDH"/>
    <property type="match status" value="1"/>
</dbReference>
<dbReference type="InterPro" id="IPR006140">
    <property type="entry name" value="D-isomer_DH_NAD-bd"/>
</dbReference>
<dbReference type="UniPathway" id="UPA00135">
    <property type="reaction ID" value="UER00196"/>
</dbReference>
<evidence type="ECO:0000256" key="4">
    <source>
        <dbReference type="ARBA" id="ARBA00021582"/>
    </source>
</evidence>
<dbReference type="InterPro" id="IPR045865">
    <property type="entry name" value="ACT-like_dom_sf"/>
</dbReference>
<dbReference type="Pfam" id="PF00389">
    <property type="entry name" value="2-Hacid_dh"/>
    <property type="match status" value="1"/>
</dbReference>
<dbReference type="Gene3D" id="3.30.1330.90">
    <property type="entry name" value="D-3-phosphoglycerate dehydrogenase, domain 3"/>
    <property type="match status" value="1"/>
</dbReference>
<evidence type="ECO:0000256" key="8">
    <source>
        <dbReference type="ARBA" id="ARBA00023299"/>
    </source>
</evidence>
<evidence type="ECO:0000256" key="1">
    <source>
        <dbReference type="ARBA" id="ARBA00005216"/>
    </source>
</evidence>
<dbReference type="GO" id="GO:0051287">
    <property type="term" value="F:NAD binding"/>
    <property type="evidence" value="ECO:0007669"/>
    <property type="project" value="InterPro"/>
</dbReference>
<dbReference type="Gene3D" id="3.40.50.720">
    <property type="entry name" value="NAD(P)-binding Rossmann-like Domain"/>
    <property type="match status" value="2"/>
</dbReference>
<dbReference type="InterPro" id="IPR029752">
    <property type="entry name" value="D-isomer_DH_CS1"/>
</dbReference>
<dbReference type="SUPFAM" id="SSF51735">
    <property type="entry name" value="NAD(P)-binding Rossmann-fold domains"/>
    <property type="match status" value="1"/>
</dbReference>
<dbReference type="FunFam" id="3.40.50.720:FF:000021">
    <property type="entry name" value="D-3-phosphoglycerate dehydrogenase"/>
    <property type="match status" value="1"/>
</dbReference>
<dbReference type="PROSITE" id="PS00065">
    <property type="entry name" value="D_2_HYDROXYACID_DH_1"/>
    <property type="match status" value="1"/>
</dbReference>
<keyword evidence="5" id="KW-0028">Amino-acid biosynthesis</keyword>
<organism evidence="11">
    <name type="scientific">marine metagenome</name>
    <dbReference type="NCBI Taxonomy" id="408172"/>
    <lineage>
        <taxon>unclassified sequences</taxon>
        <taxon>metagenomes</taxon>
        <taxon>ecological metagenomes</taxon>
    </lineage>
</organism>
<comment type="catalytic activity">
    <reaction evidence="9">
        <text>(2R)-3-phosphoglycerate + NAD(+) = 3-phosphooxypyruvate + NADH + H(+)</text>
        <dbReference type="Rhea" id="RHEA:12641"/>
        <dbReference type="ChEBI" id="CHEBI:15378"/>
        <dbReference type="ChEBI" id="CHEBI:18110"/>
        <dbReference type="ChEBI" id="CHEBI:57540"/>
        <dbReference type="ChEBI" id="CHEBI:57945"/>
        <dbReference type="ChEBI" id="CHEBI:58272"/>
        <dbReference type="EC" id="1.1.1.95"/>
    </reaction>
</comment>
<evidence type="ECO:0000256" key="9">
    <source>
        <dbReference type="ARBA" id="ARBA00048731"/>
    </source>
</evidence>